<dbReference type="InterPro" id="IPR018775">
    <property type="entry name" value="RlaP"/>
</dbReference>
<sequence>MMTMMMMNMMMMNMMMTMMTMMMTMMMMTMMMMTMMMMNMMMVGYTVRLEMAMVAGSAMYSLAGTRSDTDYVGVFTMPSEAYLGLEKASSVMDSIANVPGHGSEAEEDHALHEIGKFARMLAKGNFQAVEQLYSSVEGKTPVVASPAWAALADRRSEFVTAEFVTMYLLYVRTQLRRHGKRAAERSEPKKWYNIFRALYVIGAVVDGRPPPIALDASHPDDSRAIDRLLAIKRGEIDQVLLFMEAKDRHATLVAADLSHLPQSCDREWLNSWILAVRRGDYLDPDVPELFVIEPSTAADPYADLTAADEPSNAE</sequence>
<reference evidence="1 2" key="1">
    <citation type="submission" date="2010-05" db="EMBL/GenBank/DDBJ databases">
        <title>The Genome Sequence of Thecamonas trahens ATCC 50062.</title>
        <authorList>
            <consortium name="The Broad Institute Genome Sequencing Platform"/>
            <person name="Russ C."/>
            <person name="Cuomo C."/>
            <person name="Shea T."/>
            <person name="Young S.K."/>
            <person name="Zeng Q."/>
            <person name="Koehrsen M."/>
            <person name="Haas B."/>
            <person name="Borodovsky M."/>
            <person name="Guigo R."/>
            <person name="Alvarado L."/>
            <person name="Berlin A."/>
            <person name="Bochicchio J."/>
            <person name="Borenstein D."/>
            <person name="Chapman S."/>
            <person name="Chen Z."/>
            <person name="Freedman E."/>
            <person name="Gellesch M."/>
            <person name="Goldberg J."/>
            <person name="Griggs A."/>
            <person name="Gujja S."/>
            <person name="Heilman E."/>
            <person name="Heiman D."/>
            <person name="Hepburn T."/>
            <person name="Howarth C."/>
            <person name="Jen D."/>
            <person name="Larson L."/>
            <person name="Mehta T."/>
            <person name="Park D."/>
            <person name="Pearson M."/>
            <person name="Roberts A."/>
            <person name="Saif S."/>
            <person name="Shenoy N."/>
            <person name="Sisk P."/>
            <person name="Stolte C."/>
            <person name="Sykes S."/>
            <person name="Thomson T."/>
            <person name="Walk T."/>
            <person name="White J."/>
            <person name="Yandava C."/>
            <person name="Burger G."/>
            <person name="Gray M.W."/>
            <person name="Holland P.W.H."/>
            <person name="King N."/>
            <person name="Lang F.B.F."/>
            <person name="Roger A.J."/>
            <person name="Ruiz-Trillo I."/>
            <person name="Lander E."/>
            <person name="Nusbaum C."/>
        </authorList>
    </citation>
    <scope>NUCLEOTIDE SEQUENCE [LARGE SCALE GENOMIC DNA]</scope>
    <source>
        <strain evidence="1 2">ATCC 50062</strain>
    </source>
</reference>
<organism evidence="1 2">
    <name type="scientific">Thecamonas trahens ATCC 50062</name>
    <dbReference type="NCBI Taxonomy" id="461836"/>
    <lineage>
        <taxon>Eukaryota</taxon>
        <taxon>Apusozoa</taxon>
        <taxon>Apusomonadida</taxon>
        <taxon>Apusomonadidae</taxon>
        <taxon>Thecamonas</taxon>
    </lineage>
</organism>
<dbReference type="STRING" id="461836.A0A0L0DSZ1"/>
<dbReference type="Proteomes" id="UP000054408">
    <property type="component" value="Unassembled WGS sequence"/>
</dbReference>
<dbReference type="PANTHER" id="PTHR34817">
    <property type="entry name" value="NUCLEOTIDYLTRANSFERASE"/>
    <property type="match status" value="1"/>
</dbReference>
<name>A0A0L0DSZ1_THETB</name>
<dbReference type="OrthoDB" id="6142798at2759"/>
<dbReference type="Pfam" id="PF10127">
    <property type="entry name" value="RlaP"/>
    <property type="match status" value="1"/>
</dbReference>
<dbReference type="AlphaFoldDB" id="A0A0L0DSZ1"/>
<gene>
    <name evidence="1" type="ORF">AMSG_10999</name>
</gene>
<dbReference type="PANTHER" id="PTHR34817:SF1">
    <property type="entry name" value="NUCLEOTIDYLTRANSFERASE"/>
    <property type="match status" value="1"/>
</dbReference>
<keyword evidence="2" id="KW-1185">Reference proteome</keyword>
<dbReference type="EMBL" id="GL349499">
    <property type="protein sequence ID" value="KNC55347.1"/>
    <property type="molecule type" value="Genomic_DNA"/>
</dbReference>
<accession>A0A0L0DSZ1</accession>
<evidence type="ECO:0000313" key="2">
    <source>
        <dbReference type="Proteomes" id="UP000054408"/>
    </source>
</evidence>
<dbReference type="RefSeq" id="XP_013753066.1">
    <property type="nucleotide sequence ID" value="XM_013897612.1"/>
</dbReference>
<protein>
    <submittedName>
        <fullName evidence="1">Uncharacterized protein</fullName>
    </submittedName>
</protein>
<evidence type="ECO:0000313" key="1">
    <source>
        <dbReference type="EMBL" id="KNC55347.1"/>
    </source>
</evidence>
<dbReference type="GeneID" id="25569081"/>
<proteinExistence type="predicted"/>